<proteinExistence type="inferred from homology"/>
<accession>A0A5A5TB05</accession>
<name>A0A5A5TB05_9CHLR</name>
<dbReference type="Pfam" id="PF00701">
    <property type="entry name" value="DHDPS"/>
    <property type="match status" value="1"/>
</dbReference>
<comment type="caution">
    <text evidence="6">The sequence shown here is derived from an EMBL/GenBank/DDBJ whole genome shotgun (WGS) entry which is preliminary data.</text>
</comment>
<dbReference type="PANTHER" id="PTHR12128:SF66">
    <property type="entry name" value="4-HYDROXY-2-OXOGLUTARATE ALDOLASE, MITOCHONDRIAL"/>
    <property type="match status" value="1"/>
</dbReference>
<dbReference type="CDD" id="cd00408">
    <property type="entry name" value="DHDPS-like"/>
    <property type="match status" value="1"/>
</dbReference>
<keyword evidence="7" id="KW-1185">Reference proteome</keyword>
<comment type="similarity">
    <text evidence="1 3">Belongs to the DapA family.</text>
</comment>
<gene>
    <name evidence="6" type="ORF">KDI_21010</name>
</gene>
<organism evidence="6 7">
    <name type="scientific">Dictyobacter arantiisoli</name>
    <dbReference type="NCBI Taxonomy" id="2014874"/>
    <lineage>
        <taxon>Bacteria</taxon>
        <taxon>Bacillati</taxon>
        <taxon>Chloroflexota</taxon>
        <taxon>Ktedonobacteria</taxon>
        <taxon>Ktedonobacterales</taxon>
        <taxon>Dictyobacteraceae</taxon>
        <taxon>Dictyobacter</taxon>
    </lineage>
</organism>
<evidence type="ECO:0000256" key="5">
    <source>
        <dbReference type="PIRSR" id="PIRSR001365-2"/>
    </source>
</evidence>
<evidence type="ECO:0000313" key="7">
    <source>
        <dbReference type="Proteomes" id="UP000322530"/>
    </source>
</evidence>
<dbReference type="InterPro" id="IPR013785">
    <property type="entry name" value="Aldolase_TIM"/>
</dbReference>
<evidence type="ECO:0000256" key="4">
    <source>
        <dbReference type="PIRSR" id="PIRSR001365-1"/>
    </source>
</evidence>
<dbReference type="OrthoDB" id="9782828at2"/>
<dbReference type="PRINTS" id="PR00146">
    <property type="entry name" value="DHPICSNTHASE"/>
</dbReference>
<dbReference type="PANTHER" id="PTHR12128">
    <property type="entry name" value="DIHYDRODIPICOLINATE SYNTHASE"/>
    <property type="match status" value="1"/>
</dbReference>
<dbReference type="SUPFAM" id="SSF51569">
    <property type="entry name" value="Aldolase"/>
    <property type="match status" value="1"/>
</dbReference>
<dbReference type="GO" id="GO:0008840">
    <property type="term" value="F:4-hydroxy-tetrahydrodipicolinate synthase activity"/>
    <property type="evidence" value="ECO:0007669"/>
    <property type="project" value="TreeGrafter"/>
</dbReference>
<dbReference type="SMART" id="SM01130">
    <property type="entry name" value="DHDPS"/>
    <property type="match status" value="1"/>
</dbReference>
<dbReference type="RefSeq" id="WP_149401524.1">
    <property type="nucleotide sequence ID" value="NZ_BIXY01000026.1"/>
</dbReference>
<feature type="active site" description="Schiff-base intermediate with substrate" evidence="4">
    <location>
        <position position="174"/>
    </location>
</feature>
<evidence type="ECO:0000313" key="6">
    <source>
        <dbReference type="EMBL" id="GCF08537.1"/>
    </source>
</evidence>
<dbReference type="Proteomes" id="UP000322530">
    <property type="component" value="Unassembled WGS sequence"/>
</dbReference>
<reference evidence="6 7" key="1">
    <citation type="submission" date="2019-01" db="EMBL/GenBank/DDBJ databases">
        <title>Draft genome sequence of Dictyobacter sp. Uno17.</title>
        <authorList>
            <person name="Wang C.M."/>
            <person name="Zheng Y."/>
            <person name="Sakai Y."/>
            <person name="Abe K."/>
            <person name="Yokota A."/>
            <person name="Yabe S."/>
        </authorList>
    </citation>
    <scope>NUCLEOTIDE SEQUENCE [LARGE SCALE GENOMIC DNA]</scope>
    <source>
        <strain evidence="6 7">Uno17</strain>
    </source>
</reference>
<feature type="binding site" evidence="5">
    <location>
        <position position="216"/>
    </location>
    <ligand>
        <name>pyruvate</name>
        <dbReference type="ChEBI" id="CHEBI:15361"/>
    </ligand>
</feature>
<protein>
    <submittedName>
        <fullName evidence="6">Dihydrodipicolinate synthase family protein</fullName>
    </submittedName>
</protein>
<dbReference type="PIRSF" id="PIRSF001365">
    <property type="entry name" value="DHDPS"/>
    <property type="match status" value="1"/>
</dbReference>
<dbReference type="EMBL" id="BIXY01000026">
    <property type="protein sequence ID" value="GCF08537.1"/>
    <property type="molecule type" value="Genomic_DNA"/>
</dbReference>
<evidence type="ECO:0000256" key="2">
    <source>
        <dbReference type="ARBA" id="ARBA00023239"/>
    </source>
</evidence>
<feature type="active site" description="Proton donor/acceptor" evidence="4">
    <location>
        <position position="145"/>
    </location>
</feature>
<keyword evidence="2 3" id="KW-0456">Lyase</keyword>
<evidence type="ECO:0000256" key="3">
    <source>
        <dbReference type="PIRNR" id="PIRNR001365"/>
    </source>
</evidence>
<dbReference type="Gene3D" id="3.20.20.70">
    <property type="entry name" value="Aldolase class I"/>
    <property type="match status" value="1"/>
</dbReference>
<dbReference type="AlphaFoldDB" id="A0A5A5TB05"/>
<sequence length="305" mass="32706">MALWEAGVPGGIYPPVPTFFTRDEELDVVTLRRHIRRLADSGIAGYVLMGSNGEAVHLTEDERLQVLEETRDVLDGLRKQMPLIVGCGAQSTRQTIELCLQAAWHGADFVLILPPAYYPGRMDERTLHNHYRAVADASPVPVLIYNMPNSAAGINLKADFICSLAQHPNIVGVKDSAGDVAKLMQIVAQVSSDFRVFAGSADVILPALIGGAVGAVAALANVFPQAVCRVQTLVEQGLLEEARLLQGRLIPANTAVTTRFGVAGLKMALEHTAGYGGLPRQPLLPLTAPEQHSLLEIITTVPAEV</sequence>
<dbReference type="InterPro" id="IPR002220">
    <property type="entry name" value="DapA-like"/>
</dbReference>
<evidence type="ECO:0000256" key="1">
    <source>
        <dbReference type="ARBA" id="ARBA00007592"/>
    </source>
</evidence>